<keyword evidence="2" id="KW-1185">Reference proteome</keyword>
<comment type="caution">
    <text evidence="1">The sequence shown here is derived from an EMBL/GenBank/DDBJ whole genome shotgun (WGS) entry which is preliminary data.</text>
</comment>
<evidence type="ECO:0000313" key="1">
    <source>
        <dbReference type="EMBL" id="MFB9097480.1"/>
    </source>
</evidence>
<dbReference type="RefSeq" id="WP_236453137.1">
    <property type="nucleotide sequence ID" value="NZ_CBCSGE010000026.1"/>
</dbReference>
<dbReference type="Proteomes" id="UP001589607">
    <property type="component" value="Unassembled WGS sequence"/>
</dbReference>
<organism evidence="1 2">
    <name type="scientific">Flavobacterium jumunjinense</name>
    <dbReference type="NCBI Taxonomy" id="998845"/>
    <lineage>
        <taxon>Bacteria</taxon>
        <taxon>Pseudomonadati</taxon>
        <taxon>Bacteroidota</taxon>
        <taxon>Flavobacteriia</taxon>
        <taxon>Flavobacteriales</taxon>
        <taxon>Flavobacteriaceae</taxon>
        <taxon>Flavobacterium</taxon>
    </lineage>
</organism>
<accession>A0ABV5GRH3</accession>
<reference evidence="1 2" key="1">
    <citation type="submission" date="2024-09" db="EMBL/GenBank/DDBJ databases">
        <authorList>
            <person name="Sun Q."/>
            <person name="Mori K."/>
        </authorList>
    </citation>
    <scope>NUCLEOTIDE SEQUENCE [LARGE SCALE GENOMIC DNA]</scope>
    <source>
        <strain evidence="1 2">CECT 7955</strain>
    </source>
</reference>
<sequence length="83" mass="9470">MILSAEKETILKYLGKHPSRKIIPHLKHKKVFNAKGNSFSPKSIQDIINGVTENINVETEIIHLVATEKEKIQNLENLKKQVL</sequence>
<evidence type="ECO:0000313" key="2">
    <source>
        <dbReference type="Proteomes" id="UP001589607"/>
    </source>
</evidence>
<gene>
    <name evidence="1" type="ORF">ACFFVF_13210</name>
</gene>
<protein>
    <submittedName>
        <fullName evidence="1">Uncharacterized protein</fullName>
    </submittedName>
</protein>
<proteinExistence type="predicted"/>
<dbReference type="EMBL" id="JBHMEY010000054">
    <property type="protein sequence ID" value="MFB9097480.1"/>
    <property type="molecule type" value="Genomic_DNA"/>
</dbReference>
<name>A0ABV5GRH3_9FLAO</name>